<evidence type="ECO:0000256" key="6">
    <source>
        <dbReference type="ARBA" id="ARBA00022975"/>
    </source>
</evidence>
<comment type="catalytic activity">
    <reaction evidence="7">
        <text>orotidine 5'-phosphate + diphosphate = orotate + 5-phospho-alpha-D-ribose 1-diphosphate</text>
        <dbReference type="Rhea" id="RHEA:10380"/>
        <dbReference type="ChEBI" id="CHEBI:30839"/>
        <dbReference type="ChEBI" id="CHEBI:33019"/>
        <dbReference type="ChEBI" id="CHEBI:57538"/>
        <dbReference type="ChEBI" id="CHEBI:58017"/>
        <dbReference type="EC" id="2.4.2.10"/>
    </reaction>
</comment>
<dbReference type="EC" id="2.4.2.10" evidence="2 7"/>
<comment type="subunit">
    <text evidence="7">Homodimer.</text>
</comment>
<gene>
    <name evidence="7" type="primary">pyrE</name>
    <name evidence="9" type="ORF">HNP65_000943</name>
</gene>
<comment type="similarity">
    <text evidence="7">Belongs to the purine/pyrimidine phosphoribosyltransferase family. PyrE subfamily.</text>
</comment>
<dbReference type="Pfam" id="PF00156">
    <property type="entry name" value="Pribosyltran"/>
    <property type="match status" value="1"/>
</dbReference>
<dbReference type="Proteomes" id="UP000555828">
    <property type="component" value="Unassembled WGS sequence"/>
</dbReference>
<feature type="binding site" description="in other chain" evidence="7">
    <location>
        <begin position="111"/>
        <end position="119"/>
    </location>
    <ligand>
        <name>5-phospho-alpha-D-ribose 1-diphosphate</name>
        <dbReference type="ChEBI" id="CHEBI:58017"/>
        <note>ligand shared between dimeric partners</note>
    </ligand>
</feature>
<dbReference type="SUPFAM" id="SSF53271">
    <property type="entry name" value="PRTase-like"/>
    <property type="match status" value="1"/>
</dbReference>
<name>A0A841GKH1_9BACT</name>
<dbReference type="Gene3D" id="3.40.50.2020">
    <property type="match status" value="1"/>
</dbReference>
<comment type="pathway">
    <text evidence="1 7">Pyrimidine metabolism; UMP biosynthesis via de novo pathway; UMP from orotate: step 1/2.</text>
</comment>
<evidence type="ECO:0000256" key="7">
    <source>
        <dbReference type="HAMAP-Rule" id="MF_01208"/>
    </source>
</evidence>
<comment type="caution">
    <text evidence="7">Lacks conserved residue(s) required for the propagation of feature annotation.</text>
</comment>
<feature type="domain" description="Phosphoribosyltransferase" evidence="8">
    <location>
        <begin position="37"/>
        <end position="139"/>
    </location>
</feature>
<dbReference type="GO" id="GO:0004588">
    <property type="term" value="F:orotate phosphoribosyltransferase activity"/>
    <property type="evidence" value="ECO:0007669"/>
    <property type="project" value="UniProtKB-UniRule"/>
</dbReference>
<protein>
    <recommendedName>
        <fullName evidence="2 7">Orotate phosphoribosyltransferase</fullName>
        <shortName evidence="7">OPRT</shortName>
        <shortName evidence="7">OPRTase</shortName>
        <ecNumber evidence="2 7">2.4.2.10</ecNumber>
    </recommendedName>
</protein>
<accession>A0A841GKH1</accession>
<evidence type="ECO:0000256" key="5">
    <source>
        <dbReference type="ARBA" id="ARBA00022842"/>
    </source>
</evidence>
<evidence type="ECO:0000313" key="10">
    <source>
        <dbReference type="Proteomes" id="UP000555828"/>
    </source>
</evidence>
<keyword evidence="5 7" id="KW-0460">Magnesium</keyword>
<evidence type="ECO:0000256" key="2">
    <source>
        <dbReference type="ARBA" id="ARBA00011971"/>
    </source>
</evidence>
<dbReference type="GO" id="GO:0044205">
    <property type="term" value="P:'de novo' UMP biosynthetic process"/>
    <property type="evidence" value="ECO:0007669"/>
    <property type="project" value="UniProtKB-UniRule"/>
</dbReference>
<keyword evidence="10" id="KW-1185">Reference proteome</keyword>
<dbReference type="RefSeq" id="WP_184619174.1">
    <property type="nucleotide sequence ID" value="NZ_JACHEX010000002.1"/>
</dbReference>
<evidence type="ECO:0000256" key="1">
    <source>
        <dbReference type="ARBA" id="ARBA00004889"/>
    </source>
</evidence>
<keyword evidence="3 7" id="KW-0328">Glycosyltransferase</keyword>
<keyword evidence="4 7" id="KW-0808">Transferase</keyword>
<comment type="caution">
    <text evidence="9">The sequence shown here is derived from an EMBL/GenBank/DDBJ whole genome shotgun (WGS) entry which is preliminary data.</text>
</comment>
<dbReference type="InterPro" id="IPR006273">
    <property type="entry name" value="Orotate_PRibTrfase_bac"/>
</dbReference>
<dbReference type="HAMAP" id="MF_01208">
    <property type="entry name" value="PyrE"/>
    <property type="match status" value="1"/>
</dbReference>
<dbReference type="GO" id="GO:0019856">
    <property type="term" value="P:pyrimidine nucleobase biosynthetic process"/>
    <property type="evidence" value="ECO:0007669"/>
    <property type="project" value="InterPro"/>
</dbReference>
<feature type="binding site" evidence="7">
    <location>
        <position position="143"/>
    </location>
    <ligand>
        <name>orotate</name>
        <dbReference type="ChEBI" id="CHEBI:30839"/>
    </ligand>
</feature>
<dbReference type="InterPro" id="IPR000836">
    <property type="entry name" value="PRTase_dom"/>
</dbReference>
<evidence type="ECO:0000256" key="3">
    <source>
        <dbReference type="ARBA" id="ARBA00022676"/>
    </source>
</evidence>
<dbReference type="EMBL" id="JACHEX010000002">
    <property type="protein sequence ID" value="MBB6062505.1"/>
    <property type="molecule type" value="Genomic_DNA"/>
</dbReference>
<dbReference type="InterPro" id="IPR029057">
    <property type="entry name" value="PRTase-like"/>
</dbReference>
<comment type="function">
    <text evidence="7">Catalyzes the transfer of a ribosyl phosphate group from 5-phosphoribose 1-diphosphate to orotate, leading to the formation of orotidine monophosphate (OMP).</text>
</comment>
<feature type="binding site" evidence="7">
    <location>
        <position position="115"/>
    </location>
    <ligand>
        <name>orotate</name>
        <dbReference type="ChEBI" id="CHEBI:30839"/>
    </ligand>
</feature>
<dbReference type="CDD" id="cd06223">
    <property type="entry name" value="PRTases_typeI"/>
    <property type="match status" value="1"/>
</dbReference>
<sequence>MEIKEILEKTGALLSGHFLLSSGNHSEKYVQCARLFEFPAYGDMVAKMLAEKIEEYKPDLIIGPAMGGIHLAYSVAKYLNIRNIFAERENGIMTLRRGFKINKGERVAIVEDVITTGKSVKEVIEIVKNSEGNLCCIGSIINRSSSNLFDVPYEYLIKLELPIYSPDECPLCKKNIPLEKPGSRFIKK</sequence>
<proteinExistence type="inferred from homology"/>
<dbReference type="InterPro" id="IPR023031">
    <property type="entry name" value="OPRT"/>
</dbReference>
<dbReference type="PANTHER" id="PTHR19278">
    <property type="entry name" value="OROTATE PHOSPHORIBOSYLTRANSFERASE"/>
    <property type="match status" value="1"/>
</dbReference>
<evidence type="ECO:0000259" key="8">
    <source>
        <dbReference type="Pfam" id="PF00156"/>
    </source>
</evidence>
<dbReference type="NCBIfam" id="TIGR01367">
    <property type="entry name" value="pyrE_Therm"/>
    <property type="match status" value="1"/>
</dbReference>
<dbReference type="UniPathway" id="UPA00070">
    <property type="reaction ID" value="UER00119"/>
</dbReference>
<evidence type="ECO:0000256" key="4">
    <source>
        <dbReference type="ARBA" id="ARBA00022679"/>
    </source>
</evidence>
<evidence type="ECO:0000313" key="9">
    <source>
        <dbReference type="EMBL" id="MBB6062505.1"/>
    </source>
</evidence>
<dbReference type="AlphaFoldDB" id="A0A841GKH1"/>
<comment type="cofactor">
    <cofactor evidence="7">
        <name>Mg(2+)</name>
        <dbReference type="ChEBI" id="CHEBI:18420"/>
    </cofactor>
</comment>
<dbReference type="GO" id="GO:0000287">
    <property type="term" value="F:magnesium ion binding"/>
    <property type="evidence" value="ECO:0007669"/>
    <property type="project" value="UniProtKB-UniRule"/>
</dbReference>
<reference evidence="9 10" key="1">
    <citation type="submission" date="2020-08" db="EMBL/GenBank/DDBJ databases">
        <title>Genomic Encyclopedia of Type Strains, Phase IV (KMG-IV): sequencing the most valuable type-strain genomes for metagenomic binning, comparative biology and taxonomic classification.</title>
        <authorList>
            <person name="Goeker M."/>
        </authorList>
    </citation>
    <scope>NUCLEOTIDE SEQUENCE [LARGE SCALE GENOMIC DNA]</scope>
    <source>
        <strain evidence="9 10">DSM 13481</strain>
    </source>
</reference>
<dbReference type="PANTHER" id="PTHR19278:SF9">
    <property type="entry name" value="URIDINE 5'-MONOPHOSPHATE SYNTHASE"/>
    <property type="match status" value="1"/>
</dbReference>
<keyword evidence="6 7" id="KW-0665">Pyrimidine biosynthesis</keyword>
<organism evidence="9 10">
    <name type="scientific">Thermosipho japonicus</name>
    <dbReference type="NCBI Taxonomy" id="90323"/>
    <lineage>
        <taxon>Bacteria</taxon>
        <taxon>Thermotogati</taxon>
        <taxon>Thermotogota</taxon>
        <taxon>Thermotogae</taxon>
        <taxon>Thermotogales</taxon>
        <taxon>Fervidobacteriaceae</taxon>
        <taxon>Thermosipho</taxon>
    </lineage>
</organism>